<keyword evidence="1" id="KW-0472">Membrane</keyword>
<reference evidence="2 3" key="1">
    <citation type="journal article" date="2015" name="Nature">
        <title>rRNA introns, odd ribosomes, and small enigmatic genomes across a large radiation of phyla.</title>
        <authorList>
            <person name="Brown C.T."/>
            <person name="Hug L.A."/>
            <person name="Thomas B.C."/>
            <person name="Sharon I."/>
            <person name="Castelle C.J."/>
            <person name="Singh A."/>
            <person name="Wilkins M.J."/>
            <person name="Williams K.H."/>
            <person name="Banfield J.F."/>
        </authorList>
    </citation>
    <scope>NUCLEOTIDE SEQUENCE [LARGE SCALE GENOMIC DNA]</scope>
</reference>
<gene>
    <name evidence="2" type="ORF">UW63_C0092G0002</name>
</gene>
<dbReference type="EMBL" id="LCJB01000092">
    <property type="protein sequence ID" value="KKT67941.1"/>
    <property type="molecule type" value="Genomic_DNA"/>
</dbReference>
<feature type="transmembrane region" description="Helical" evidence="1">
    <location>
        <begin position="54"/>
        <end position="71"/>
    </location>
</feature>
<keyword evidence="1" id="KW-1133">Transmembrane helix</keyword>
<dbReference type="Proteomes" id="UP000034154">
    <property type="component" value="Unassembled WGS sequence"/>
</dbReference>
<feature type="transmembrane region" description="Helical" evidence="1">
    <location>
        <begin position="31"/>
        <end position="48"/>
    </location>
</feature>
<evidence type="ECO:0000313" key="3">
    <source>
        <dbReference type="Proteomes" id="UP000034154"/>
    </source>
</evidence>
<keyword evidence="1" id="KW-0812">Transmembrane</keyword>
<proteinExistence type="predicted"/>
<sequence>MEEENKFPIELGEVMVAWEVDEYPNHDRSRVWYVLGAIIGVVLIVYAIATANFLFAVIILMSGIIMLLSTFQAPDKIEVAITTSGIMVGEAFFNYKDVKDFSIVYEPPEVKTLYFDFQKPWQPLVSIPLESNDPNQIRECLLPFCLENLERSEETLTDVVRRVYKL</sequence>
<evidence type="ECO:0000313" key="2">
    <source>
        <dbReference type="EMBL" id="KKT67941.1"/>
    </source>
</evidence>
<accession>A0A0G1J8G6</accession>
<organism evidence="2 3">
    <name type="scientific">Candidatus Uhrbacteria bacterium GW2011_GWF2_44_350</name>
    <dbReference type="NCBI Taxonomy" id="1619000"/>
    <lineage>
        <taxon>Bacteria</taxon>
        <taxon>Candidatus Uhriibacteriota</taxon>
    </lineage>
</organism>
<name>A0A0G1J8G6_9BACT</name>
<evidence type="ECO:0008006" key="4">
    <source>
        <dbReference type="Google" id="ProtNLM"/>
    </source>
</evidence>
<evidence type="ECO:0000256" key="1">
    <source>
        <dbReference type="SAM" id="Phobius"/>
    </source>
</evidence>
<protein>
    <recommendedName>
        <fullName evidence="4">DUF5673 domain-containing protein</fullName>
    </recommendedName>
</protein>
<dbReference type="AlphaFoldDB" id="A0A0G1J8G6"/>
<comment type="caution">
    <text evidence="2">The sequence shown here is derived from an EMBL/GenBank/DDBJ whole genome shotgun (WGS) entry which is preliminary data.</text>
</comment>